<accession>A0ABQ5GC96</accession>
<keyword evidence="1" id="KW-0863">Zinc-finger</keyword>
<evidence type="ECO:0000256" key="2">
    <source>
        <dbReference type="SAM" id="MobiDB-lite"/>
    </source>
</evidence>
<dbReference type="EMBL" id="BQNB010018293">
    <property type="protein sequence ID" value="GJT72806.1"/>
    <property type="molecule type" value="Genomic_DNA"/>
</dbReference>
<evidence type="ECO:0000259" key="3">
    <source>
        <dbReference type="PROSITE" id="PS50158"/>
    </source>
</evidence>
<evidence type="ECO:0000313" key="5">
    <source>
        <dbReference type="Proteomes" id="UP001151760"/>
    </source>
</evidence>
<evidence type="ECO:0000313" key="4">
    <source>
        <dbReference type="EMBL" id="GJT72806.1"/>
    </source>
</evidence>
<proteinExistence type="predicted"/>
<keyword evidence="1" id="KW-0862">Zinc</keyword>
<feature type="domain" description="CCHC-type" evidence="3">
    <location>
        <begin position="59"/>
        <end position="74"/>
    </location>
</feature>
<reference evidence="4" key="1">
    <citation type="journal article" date="2022" name="Int. J. Mol. Sci.">
        <title>Draft Genome of Tanacetum Coccineum: Genomic Comparison of Closely Related Tanacetum-Family Plants.</title>
        <authorList>
            <person name="Yamashiro T."/>
            <person name="Shiraishi A."/>
            <person name="Nakayama K."/>
            <person name="Satake H."/>
        </authorList>
    </citation>
    <scope>NUCLEOTIDE SEQUENCE</scope>
</reference>
<feature type="region of interest" description="Disordered" evidence="2">
    <location>
        <begin position="71"/>
        <end position="91"/>
    </location>
</feature>
<dbReference type="Proteomes" id="UP001151760">
    <property type="component" value="Unassembled WGS sequence"/>
</dbReference>
<reference evidence="4" key="2">
    <citation type="submission" date="2022-01" db="EMBL/GenBank/DDBJ databases">
        <authorList>
            <person name="Yamashiro T."/>
            <person name="Shiraishi A."/>
            <person name="Satake H."/>
            <person name="Nakayama K."/>
        </authorList>
    </citation>
    <scope>NUCLEOTIDE SEQUENCE</scope>
</reference>
<dbReference type="Gene3D" id="4.10.60.10">
    <property type="entry name" value="Zinc finger, CCHC-type"/>
    <property type="match status" value="1"/>
</dbReference>
<dbReference type="InterPro" id="IPR001878">
    <property type="entry name" value="Znf_CCHC"/>
</dbReference>
<keyword evidence="1" id="KW-0479">Metal-binding</keyword>
<evidence type="ECO:0000256" key="1">
    <source>
        <dbReference type="PROSITE-ProRule" id="PRU00047"/>
    </source>
</evidence>
<dbReference type="PROSITE" id="PS50158">
    <property type="entry name" value="ZF_CCHC"/>
    <property type="match status" value="1"/>
</dbReference>
<keyword evidence="5" id="KW-1185">Reference proteome</keyword>
<protein>
    <submittedName>
        <fullName evidence="4">Retrotransposon protein, putative, ty3-gypsy subclass</fullName>
    </submittedName>
</protein>
<organism evidence="4 5">
    <name type="scientific">Tanacetum coccineum</name>
    <dbReference type="NCBI Taxonomy" id="301880"/>
    <lineage>
        <taxon>Eukaryota</taxon>
        <taxon>Viridiplantae</taxon>
        <taxon>Streptophyta</taxon>
        <taxon>Embryophyta</taxon>
        <taxon>Tracheophyta</taxon>
        <taxon>Spermatophyta</taxon>
        <taxon>Magnoliopsida</taxon>
        <taxon>eudicotyledons</taxon>
        <taxon>Gunneridae</taxon>
        <taxon>Pentapetalae</taxon>
        <taxon>asterids</taxon>
        <taxon>campanulids</taxon>
        <taxon>Asterales</taxon>
        <taxon>Asteraceae</taxon>
        <taxon>Asteroideae</taxon>
        <taxon>Anthemideae</taxon>
        <taxon>Anthemidinae</taxon>
        <taxon>Tanacetum</taxon>
    </lineage>
</organism>
<sequence length="168" mass="18601">MMGTVFDRQLRIAIRGVMIRRIMTVAVITGRVATVIKSHGRTEVSNTTVLLGLQVTRACFTCGSTGHMARDFPKNGGNGGRGNGKDNQPAAKGRVFSLTKDQATNSSGFLNGRAVLSYLILVKHILCLVIIDHEYQNCPLRFDDKIRSANLFPLDMNDFDIKFWGWVV</sequence>
<name>A0ABQ5GC96_9ASTR</name>
<gene>
    <name evidence="4" type="ORF">Tco_1032092</name>
</gene>
<dbReference type="Pfam" id="PF00098">
    <property type="entry name" value="zf-CCHC"/>
    <property type="match status" value="1"/>
</dbReference>
<comment type="caution">
    <text evidence="4">The sequence shown here is derived from an EMBL/GenBank/DDBJ whole genome shotgun (WGS) entry which is preliminary data.</text>
</comment>